<gene>
    <name evidence="1" type="ORF">DSTB1V02_LOCUS12371</name>
</gene>
<proteinExistence type="predicted"/>
<dbReference type="Proteomes" id="UP000677054">
    <property type="component" value="Unassembled WGS sequence"/>
</dbReference>
<evidence type="ECO:0000313" key="2">
    <source>
        <dbReference type="Proteomes" id="UP000677054"/>
    </source>
</evidence>
<dbReference type="OrthoDB" id="10059895at2759"/>
<reference evidence="1" key="1">
    <citation type="submission" date="2020-11" db="EMBL/GenBank/DDBJ databases">
        <authorList>
            <person name="Tran Van P."/>
        </authorList>
    </citation>
    <scope>NUCLEOTIDE SEQUENCE</scope>
</reference>
<evidence type="ECO:0000313" key="1">
    <source>
        <dbReference type="EMBL" id="CAD7252613.1"/>
    </source>
</evidence>
<dbReference type="EMBL" id="LR904143">
    <property type="protein sequence ID" value="CAD7252613.1"/>
    <property type="molecule type" value="Genomic_DNA"/>
</dbReference>
<protein>
    <submittedName>
        <fullName evidence="1">Uncharacterized protein</fullName>
    </submittedName>
</protein>
<accession>A0A7R9AF67</accession>
<dbReference type="AlphaFoldDB" id="A0A7R9AF67"/>
<dbReference type="EMBL" id="CAJPEV010004626">
    <property type="protein sequence ID" value="CAG0902090.1"/>
    <property type="molecule type" value="Genomic_DNA"/>
</dbReference>
<keyword evidence="2" id="KW-1185">Reference proteome</keyword>
<name>A0A7R9AF67_9CRUS</name>
<organism evidence="1">
    <name type="scientific">Darwinula stevensoni</name>
    <dbReference type="NCBI Taxonomy" id="69355"/>
    <lineage>
        <taxon>Eukaryota</taxon>
        <taxon>Metazoa</taxon>
        <taxon>Ecdysozoa</taxon>
        <taxon>Arthropoda</taxon>
        <taxon>Crustacea</taxon>
        <taxon>Oligostraca</taxon>
        <taxon>Ostracoda</taxon>
        <taxon>Podocopa</taxon>
        <taxon>Podocopida</taxon>
        <taxon>Darwinulocopina</taxon>
        <taxon>Darwinuloidea</taxon>
        <taxon>Darwinulidae</taxon>
        <taxon>Darwinula</taxon>
    </lineage>
</organism>
<sequence>MYAIDLATNSRQLQSKVDQIVSETVSPRHDFMQKQWDSIGLLLLKGVLSDPSRCGSNASMAIRVIGTLNGLHQVQTLTDNVVKALVTKLRRMDSNSMTISLVFHRYLKIKKDNAALIAGKLKQLDIFDDVDNFNVSQSDLVNESKELKRKIDEFSEDWETNPDEILEEFGKYDSDSMTADVGKSIAFIESFYAKFVEIDLESFSTMMKSVSDQIAEQLIRVMDSQLLQPWSTMAVSNLTAAGSKRLPPYCFVDEEQNSDSHKADQKKYEELKEKKDLTPAERSFMANYGRFRTFKEQIKYNGIDYCEAYSQCEMAYHADQDGGHHGQGTPDANVKQIADGVRAGGPANLATMIAMAEGNGVNLKVVDDERYVRTQEDIDNGVQVMYVKHGPNDEVGHDYYMNSNGQFSAAPSAGYDSAFAAFSKILESNGISKSVSDLRVQAADHIESNSARYLKVLPAKNWIRKTNPDSANKILFTAGLYRDDAGVLRVEPGDAVALADAISKKNEHPRGGKFAKIFKNAIPPNDPNSPTEKTLYHIIPNNELEAAVLVHDTRQAGDTDAVAERRHHLRGMTTQNFIKTGFEQGTYSVLLVPRVLTAEGAQRSGVYMHKDELHLDEIKWFEDMDLGRDRVLIPTLKTSSYGDYVLHVGLIDTKYFESREQLDSLYSKDWQDAEPCYPDATVTTVEQVSFREALKLMTVDIWCNMEYFLANRDEMEKDLGRKLPNLDLDDKDLLKQLEDELFHKQSVKIFGREEGDDEKSAVTFTDFRHLFFDGKERHHLRGMATQNFIKTGFEQGTYSVLLVPRVLTAEGAQRSGVYVHKDGLHLDEIKWFEDMDWGRDRVLMPTLKTSSYGDYVLHVGLIDTKYFESREQLDSLYSKDWQDAEPCYPDATVTTVEQVSFREALKLMTIDIWCDMDYLLANRDEMEKDLGRKLNNLDLDDKDLLKQLEDELFYKQSVKIFGREEGDDEKSAVTFTDFRHLFFDGNERNHLRGMATQNIIKTGFEQGTYSVLLVPRVLTAEGAQRSGVYVHKDGLHLDEIKWFEDMDWGRDRVLMPTLKTSSYGDYVLHVGLIDTKYFESREQLDSLYSKDWQDAEPCYPDATVTTVEQVSFREALKLMTVDIWCDMDYLLANRDEMEKDLGRKLPNLDLDDKDLLKQLEDELFYKQSVKIFGREEGDDEKSAVTFTDFRHLFFDGNERFGTARHGKHYVVFFHVTG</sequence>